<comment type="caution">
    <text evidence="1">The sequence shown here is derived from an EMBL/GenBank/DDBJ whole genome shotgun (WGS) entry which is preliminary data.</text>
</comment>
<dbReference type="RefSeq" id="WP_160545527.1">
    <property type="nucleotide sequence ID" value="NZ_JBHLUU010000016.1"/>
</dbReference>
<evidence type="ECO:0000313" key="1">
    <source>
        <dbReference type="EMBL" id="MFC0474645.1"/>
    </source>
</evidence>
<sequence>MKRGMRRPFPFGMGNLGGYPNYNPFSQFDSFGYPDAKYYGFEDQVPSTVGVGGSKYSPFFGYGAPKFGHSGYGYPSPYGGPGFTPGFGGGFGLGYGGGPGVGYGGGISPLGAGLLGFGAGLLGGALFDNKGRWYY</sequence>
<accession>A0ABV6KMX5</accession>
<protein>
    <submittedName>
        <fullName evidence="1">Uncharacterized protein</fullName>
    </submittedName>
</protein>
<dbReference type="Proteomes" id="UP001589738">
    <property type="component" value="Unassembled WGS sequence"/>
</dbReference>
<reference evidence="1 2" key="1">
    <citation type="submission" date="2024-09" db="EMBL/GenBank/DDBJ databases">
        <authorList>
            <person name="Sun Q."/>
            <person name="Mori K."/>
        </authorList>
    </citation>
    <scope>NUCLEOTIDE SEQUENCE [LARGE SCALE GENOMIC DNA]</scope>
    <source>
        <strain evidence="1 2">CGMCC 1.9126</strain>
    </source>
</reference>
<keyword evidence="2" id="KW-1185">Reference proteome</keyword>
<dbReference type="EMBL" id="JBHLUU010000016">
    <property type="protein sequence ID" value="MFC0474645.1"/>
    <property type="molecule type" value="Genomic_DNA"/>
</dbReference>
<gene>
    <name evidence="1" type="ORF">ACFFHF_04965</name>
</gene>
<proteinExistence type="predicted"/>
<name>A0ABV6KMX5_9BACI</name>
<evidence type="ECO:0000313" key="2">
    <source>
        <dbReference type="Proteomes" id="UP001589738"/>
    </source>
</evidence>
<organism evidence="1 2">
    <name type="scientific">Robertmurraya beringensis</name>
    <dbReference type="NCBI Taxonomy" id="641660"/>
    <lineage>
        <taxon>Bacteria</taxon>
        <taxon>Bacillati</taxon>
        <taxon>Bacillota</taxon>
        <taxon>Bacilli</taxon>
        <taxon>Bacillales</taxon>
        <taxon>Bacillaceae</taxon>
        <taxon>Robertmurraya</taxon>
    </lineage>
</organism>